<keyword evidence="4" id="KW-0539">Nucleus</keyword>
<dbReference type="GO" id="GO:0005634">
    <property type="term" value="C:nucleus"/>
    <property type="evidence" value="ECO:0007669"/>
    <property type="project" value="UniProtKB-SubCell"/>
</dbReference>
<evidence type="ECO:0000256" key="3">
    <source>
        <dbReference type="ARBA" id="ARBA00023163"/>
    </source>
</evidence>
<dbReference type="InterPro" id="IPR046955">
    <property type="entry name" value="PHR1-like"/>
</dbReference>
<keyword evidence="2" id="KW-0805">Transcription regulation</keyword>
<proteinExistence type="predicted"/>
<dbReference type="InterPro" id="IPR017930">
    <property type="entry name" value="Myb_dom"/>
</dbReference>
<dbReference type="InterPro" id="IPR006447">
    <property type="entry name" value="Myb_dom_plants"/>
</dbReference>
<name>A0AAV2FH55_9ROSI</name>
<dbReference type="PANTHER" id="PTHR31314">
    <property type="entry name" value="MYB FAMILY TRANSCRIPTION FACTOR PHL7-LIKE"/>
    <property type="match status" value="1"/>
</dbReference>
<comment type="subcellular location">
    <subcellularLocation>
        <location evidence="1">Nucleus</location>
    </subcellularLocation>
</comment>
<dbReference type="PANTHER" id="PTHR31314:SF84">
    <property type="entry name" value="HOMEODOMAIN-LIKE SUPERFAMILY PROTEIN-RELATED"/>
    <property type="match status" value="1"/>
</dbReference>
<dbReference type="GO" id="GO:0003700">
    <property type="term" value="F:DNA-binding transcription factor activity"/>
    <property type="evidence" value="ECO:0007669"/>
    <property type="project" value="InterPro"/>
</dbReference>
<feature type="compositionally biased region" description="Polar residues" evidence="5">
    <location>
        <begin position="244"/>
        <end position="257"/>
    </location>
</feature>
<dbReference type="GO" id="GO:0003677">
    <property type="term" value="F:DNA binding"/>
    <property type="evidence" value="ECO:0007669"/>
    <property type="project" value="InterPro"/>
</dbReference>
<feature type="domain" description="HTH myb-type" evidence="6">
    <location>
        <begin position="64"/>
        <end position="119"/>
    </location>
</feature>
<feature type="region of interest" description="Disordered" evidence="5">
    <location>
        <begin position="161"/>
        <end position="180"/>
    </location>
</feature>
<keyword evidence="3" id="KW-0804">Transcription</keyword>
<protein>
    <recommendedName>
        <fullName evidence="6">HTH myb-type domain-containing protein</fullName>
    </recommendedName>
</protein>
<evidence type="ECO:0000256" key="2">
    <source>
        <dbReference type="ARBA" id="ARBA00023015"/>
    </source>
</evidence>
<evidence type="ECO:0000313" key="8">
    <source>
        <dbReference type="Proteomes" id="UP001497516"/>
    </source>
</evidence>
<feature type="compositionally biased region" description="Basic and acidic residues" evidence="5">
    <location>
        <begin position="162"/>
        <end position="180"/>
    </location>
</feature>
<feature type="compositionally biased region" description="Low complexity" evidence="5">
    <location>
        <begin position="16"/>
        <end position="32"/>
    </location>
</feature>
<dbReference type="Pfam" id="PF00249">
    <property type="entry name" value="Myb_DNA-binding"/>
    <property type="match status" value="1"/>
</dbReference>
<evidence type="ECO:0000256" key="1">
    <source>
        <dbReference type="ARBA" id="ARBA00004123"/>
    </source>
</evidence>
<feature type="region of interest" description="Disordered" evidence="5">
    <location>
        <begin position="237"/>
        <end position="263"/>
    </location>
</feature>
<organism evidence="7 8">
    <name type="scientific">Linum trigynum</name>
    <dbReference type="NCBI Taxonomy" id="586398"/>
    <lineage>
        <taxon>Eukaryota</taxon>
        <taxon>Viridiplantae</taxon>
        <taxon>Streptophyta</taxon>
        <taxon>Embryophyta</taxon>
        <taxon>Tracheophyta</taxon>
        <taxon>Spermatophyta</taxon>
        <taxon>Magnoliopsida</taxon>
        <taxon>eudicotyledons</taxon>
        <taxon>Gunneridae</taxon>
        <taxon>Pentapetalae</taxon>
        <taxon>rosids</taxon>
        <taxon>fabids</taxon>
        <taxon>Malpighiales</taxon>
        <taxon>Linaceae</taxon>
        <taxon>Linum</taxon>
    </lineage>
</organism>
<dbReference type="EMBL" id="OZ034819">
    <property type="protein sequence ID" value="CAL1397590.1"/>
    <property type="molecule type" value="Genomic_DNA"/>
</dbReference>
<dbReference type="PROSITE" id="PS51294">
    <property type="entry name" value="HTH_MYB"/>
    <property type="match status" value="1"/>
</dbReference>
<evidence type="ECO:0000256" key="4">
    <source>
        <dbReference type="ARBA" id="ARBA00023242"/>
    </source>
</evidence>
<dbReference type="AlphaFoldDB" id="A0AAV2FH55"/>
<dbReference type="NCBIfam" id="TIGR01557">
    <property type="entry name" value="myb_SHAQKYF"/>
    <property type="match status" value="1"/>
</dbReference>
<evidence type="ECO:0000256" key="5">
    <source>
        <dbReference type="SAM" id="MobiDB-lite"/>
    </source>
</evidence>
<dbReference type="FunFam" id="1.10.10.60:FF:000002">
    <property type="entry name" value="Myb family transcription factor"/>
    <property type="match status" value="1"/>
</dbReference>
<accession>A0AAV2FH55</accession>
<dbReference type="InterPro" id="IPR001005">
    <property type="entry name" value="SANT/Myb"/>
</dbReference>
<dbReference type="Proteomes" id="UP001497516">
    <property type="component" value="Chromosome 6"/>
</dbReference>
<dbReference type="SUPFAM" id="SSF46689">
    <property type="entry name" value="Homeodomain-like"/>
    <property type="match status" value="1"/>
</dbReference>
<evidence type="ECO:0000313" key="7">
    <source>
        <dbReference type="EMBL" id="CAL1397590.1"/>
    </source>
</evidence>
<reference evidence="7 8" key="1">
    <citation type="submission" date="2024-04" db="EMBL/GenBank/DDBJ databases">
        <authorList>
            <person name="Fracassetti M."/>
        </authorList>
    </citation>
    <scope>NUCLEOTIDE SEQUENCE [LARGE SCALE GENOMIC DNA]</scope>
</reference>
<gene>
    <name evidence="7" type="ORF">LTRI10_LOCUS37876</name>
</gene>
<evidence type="ECO:0000259" key="6">
    <source>
        <dbReference type="PROSITE" id="PS51294"/>
    </source>
</evidence>
<feature type="region of interest" description="Disordered" evidence="5">
    <location>
        <begin position="16"/>
        <end position="41"/>
    </location>
</feature>
<keyword evidence="8" id="KW-1185">Reference proteome</keyword>
<sequence length="263" mass="29201">MKRVHEGIGLKLAGYSSTTPSSLSSSTTTSSSWELGGGGGGKVAAAMQQQQVVVRPYVRSKSPRLRWTPDLHRCFVHAVDRLGGEDRATPKMVLQIMDVKGLTISHVKSHLQMYRSMKHEQAMQGEAVGVAAKRNAQLGLYNGQRDNQYCSPMSTNYMDYGPDDHDHQLPKRELGRRDDDDQRHRNYYIIFNDILKPTSCVQEEHGDKAHHYCGPESLLGEKEEKDEEGPMLALSLGSLAGTKPNCNPHQPANSSHVSLHLTL</sequence>
<dbReference type="Gene3D" id="1.10.10.60">
    <property type="entry name" value="Homeodomain-like"/>
    <property type="match status" value="1"/>
</dbReference>
<dbReference type="InterPro" id="IPR009057">
    <property type="entry name" value="Homeodomain-like_sf"/>
</dbReference>